<keyword evidence="6" id="KW-0808">Transferase</keyword>
<evidence type="ECO:0000256" key="3">
    <source>
        <dbReference type="ARBA" id="ARBA00006462"/>
    </source>
</evidence>
<dbReference type="GO" id="GO:0016263">
    <property type="term" value="F:glycoprotein-N-acetylgalactosamine 3-beta-galactosyltransferase activity"/>
    <property type="evidence" value="ECO:0007669"/>
    <property type="project" value="UniProtKB-EC"/>
</dbReference>
<dbReference type="AlphaFoldDB" id="A0AAN7YP48"/>
<keyword evidence="5" id="KW-0328">Glycosyltransferase</keyword>
<dbReference type="Proteomes" id="UP001310890">
    <property type="component" value="Unassembled WGS sequence"/>
</dbReference>
<evidence type="ECO:0000256" key="5">
    <source>
        <dbReference type="ARBA" id="ARBA00022676"/>
    </source>
</evidence>
<dbReference type="InterPro" id="IPR003378">
    <property type="entry name" value="Fringe-like_glycosylTrfase"/>
</dbReference>
<accession>A0AAN7YP48</accession>
<proteinExistence type="inferred from homology"/>
<evidence type="ECO:0000256" key="7">
    <source>
        <dbReference type="ARBA" id="ARBA00022692"/>
    </source>
</evidence>
<keyword evidence="8" id="KW-0547">Nucleotide-binding</keyword>
<dbReference type="GO" id="GO:0000166">
    <property type="term" value="F:nucleotide binding"/>
    <property type="evidence" value="ECO:0007669"/>
    <property type="project" value="UniProtKB-KW"/>
</dbReference>
<comment type="caution">
    <text evidence="14">The sequence shown here is derived from an EMBL/GenBank/DDBJ whole genome shotgun (WGS) entry which is preliminary data.</text>
</comment>
<evidence type="ECO:0000259" key="13">
    <source>
        <dbReference type="Pfam" id="PF02434"/>
    </source>
</evidence>
<dbReference type="PANTHER" id="PTHR23033:SF43">
    <property type="entry name" value="APPLE DOMAIN-CONTAINING PROTEIN"/>
    <property type="match status" value="1"/>
</dbReference>
<dbReference type="Gene3D" id="3.90.550.50">
    <property type="match status" value="1"/>
</dbReference>
<keyword evidence="9" id="KW-0735">Signal-anchor</keyword>
<evidence type="ECO:0000256" key="2">
    <source>
        <dbReference type="ARBA" id="ARBA00004922"/>
    </source>
</evidence>
<reference evidence="14" key="1">
    <citation type="submission" date="2023-08" db="EMBL/GenBank/DDBJ databases">
        <title>Black Yeasts Isolated from many extreme environments.</title>
        <authorList>
            <person name="Coleine C."/>
            <person name="Stajich J.E."/>
            <person name="Selbmann L."/>
        </authorList>
    </citation>
    <scope>NUCLEOTIDE SEQUENCE</scope>
    <source>
        <strain evidence="14">CCFEE 5401</strain>
    </source>
</reference>
<dbReference type="Pfam" id="PF02434">
    <property type="entry name" value="Fringe"/>
    <property type="match status" value="1"/>
</dbReference>
<evidence type="ECO:0000256" key="6">
    <source>
        <dbReference type="ARBA" id="ARBA00022679"/>
    </source>
</evidence>
<keyword evidence="11 12" id="KW-0472">Membrane</keyword>
<gene>
    <name evidence="14" type="ORF">LTR62_004444</name>
</gene>
<keyword evidence="7 12" id="KW-0812">Transmembrane</keyword>
<comment type="pathway">
    <text evidence="2">Protein modification; protein glycosylation.</text>
</comment>
<keyword evidence="10 12" id="KW-1133">Transmembrane helix</keyword>
<dbReference type="EC" id="2.4.1.122" evidence="4"/>
<evidence type="ECO:0000256" key="10">
    <source>
        <dbReference type="ARBA" id="ARBA00022989"/>
    </source>
</evidence>
<dbReference type="GO" id="GO:0016020">
    <property type="term" value="C:membrane"/>
    <property type="evidence" value="ECO:0007669"/>
    <property type="project" value="UniProtKB-SubCell"/>
</dbReference>
<organism evidence="14 15">
    <name type="scientific">Meristemomyces frigidus</name>
    <dbReference type="NCBI Taxonomy" id="1508187"/>
    <lineage>
        <taxon>Eukaryota</taxon>
        <taxon>Fungi</taxon>
        <taxon>Dikarya</taxon>
        <taxon>Ascomycota</taxon>
        <taxon>Pezizomycotina</taxon>
        <taxon>Dothideomycetes</taxon>
        <taxon>Dothideomycetidae</taxon>
        <taxon>Mycosphaerellales</taxon>
        <taxon>Teratosphaeriaceae</taxon>
        <taxon>Meristemomyces</taxon>
    </lineage>
</organism>
<evidence type="ECO:0000256" key="4">
    <source>
        <dbReference type="ARBA" id="ARBA00012557"/>
    </source>
</evidence>
<comment type="subcellular location">
    <subcellularLocation>
        <location evidence="1">Membrane</location>
        <topology evidence="1">Single-pass type II membrane protein</topology>
    </subcellularLocation>
</comment>
<evidence type="ECO:0000313" key="15">
    <source>
        <dbReference type="Proteomes" id="UP001310890"/>
    </source>
</evidence>
<protein>
    <recommendedName>
        <fullName evidence="4">N-acetylgalactosaminide beta-1,3-galactosyltransferase</fullName>
        <ecNumber evidence="4">2.4.1.122</ecNumber>
    </recommendedName>
</protein>
<comment type="similarity">
    <text evidence="3">Belongs to the glycosyltransferase 31 family. Beta3-Gal-T subfamily.</text>
</comment>
<dbReference type="InterPro" id="IPR026050">
    <property type="entry name" value="C1GALT1/C1GALT1_chp1"/>
</dbReference>
<evidence type="ECO:0000256" key="8">
    <source>
        <dbReference type="ARBA" id="ARBA00022741"/>
    </source>
</evidence>
<evidence type="ECO:0000256" key="11">
    <source>
        <dbReference type="ARBA" id="ARBA00023136"/>
    </source>
</evidence>
<dbReference type="PANTHER" id="PTHR23033">
    <property type="entry name" value="BETA1,3-GALACTOSYLTRANSFERASE"/>
    <property type="match status" value="1"/>
</dbReference>
<evidence type="ECO:0000256" key="9">
    <source>
        <dbReference type="ARBA" id="ARBA00022968"/>
    </source>
</evidence>
<feature type="domain" description="Fringe-like glycosyltransferase" evidence="13">
    <location>
        <begin position="199"/>
        <end position="296"/>
    </location>
</feature>
<sequence>MRLPIWRLALGVAFAGSIVGYLFWSYGYAPLTAELLEHLPKPAVHEAAPQPNNVSAKSYSWSTVTAFPLIDSRLIENATRDELCRHFPHDKLRDIQPVLKTGHGVIDRARHSLNSTSACLSNIIIFSDLAHETGLDGIPVIDILADIPKALLEKTEQTLPYRELVAMQANGTLSTEKMSNLEGWRTDKFKFLPEVSRAWQLSPNKRWYVFYEGDTYIVWDTVFRLLDHFDPDIPHYFGSPSPGREGAWFANGGPGYILSRGAVRALVKTDWDSRTGEWLGPSLTVKYFDDILGMCCGDDVLGWVLAKSGILLKGLWPMFNPHNLHGVPFSDLYWCQPVLSLHKSTETDSVDLWRWEWNNRNPSSPATYRDIATTFFDFANMTRREDWDNGEWDAYRPAPENAGRSDESVSDCSRACENAEGCFQWTYHLRQCYFVRSFRYGRSKQPVDEEDRPDREWTFEEQRFTAGWDVEKIVNWMDARPCDNVDWVKPSLERIF</sequence>
<dbReference type="EMBL" id="JAVRRL010000033">
    <property type="protein sequence ID" value="KAK5112102.1"/>
    <property type="molecule type" value="Genomic_DNA"/>
</dbReference>
<feature type="transmembrane region" description="Helical" evidence="12">
    <location>
        <begin position="5"/>
        <end position="24"/>
    </location>
</feature>
<name>A0AAN7YP48_9PEZI</name>
<evidence type="ECO:0000313" key="14">
    <source>
        <dbReference type="EMBL" id="KAK5112102.1"/>
    </source>
</evidence>
<evidence type="ECO:0000256" key="1">
    <source>
        <dbReference type="ARBA" id="ARBA00004606"/>
    </source>
</evidence>
<evidence type="ECO:0000256" key="12">
    <source>
        <dbReference type="SAM" id="Phobius"/>
    </source>
</evidence>